<keyword evidence="2" id="KW-1185">Reference proteome</keyword>
<proteinExistence type="predicted"/>
<sequence length="178" mass="20989">MKKQIFSLFLICIVLLIGCSKEETFENFFHTTMGKMHKGSKYYSYSLIHKEMNVVHENDAIAIFVENDQQEEKIFIAYFEKEKDKWNWRHTRGAQWDSPIKWSSMNQVPYIYSGAINDKSISEVYAGEKPAKIIEVKGDKRFWYAVSDVKDVQVKAIKSDGTQEIIEETDENWYKVDY</sequence>
<gene>
    <name evidence="1" type="ORF">I6U51_21950</name>
</gene>
<dbReference type="AlphaFoldDB" id="A0A934M8Z5"/>
<accession>A0A934M8Z5</accession>
<dbReference type="Proteomes" id="UP000622687">
    <property type="component" value="Unassembled WGS sequence"/>
</dbReference>
<evidence type="ECO:0000313" key="2">
    <source>
        <dbReference type="Proteomes" id="UP000622687"/>
    </source>
</evidence>
<name>A0A934M8Z5_9CLOT</name>
<reference evidence="1" key="1">
    <citation type="submission" date="2020-12" db="EMBL/GenBank/DDBJ databases">
        <title>Clostridium thailandense sp. nov., a novel acetogenic bacterium isolated from peat land soil in Thailand.</title>
        <authorList>
            <person name="Chaikitkaew S."/>
            <person name="Birkeland N.K."/>
        </authorList>
    </citation>
    <scope>NUCLEOTIDE SEQUENCE</scope>
    <source>
        <strain evidence="1">DSM 17425</strain>
    </source>
</reference>
<comment type="caution">
    <text evidence="1">The sequence shown here is derived from an EMBL/GenBank/DDBJ whole genome shotgun (WGS) entry which is preliminary data.</text>
</comment>
<protein>
    <recommendedName>
        <fullName evidence="3">Lipoprotein</fullName>
    </recommendedName>
</protein>
<evidence type="ECO:0000313" key="1">
    <source>
        <dbReference type="EMBL" id="MBI6875341.1"/>
    </source>
</evidence>
<organism evidence="1 2">
    <name type="scientific">Clostridium aciditolerans</name>
    <dbReference type="NCBI Taxonomy" id="339861"/>
    <lineage>
        <taxon>Bacteria</taxon>
        <taxon>Bacillati</taxon>
        <taxon>Bacillota</taxon>
        <taxon>Clostridia</taxon>
        <taxon>Eubacteriales</taxon>
        <taxon>Clostridiaceae</taxon>
        <taxon>Clostridium</taxon>
    </lineage>
</organism>
<evidence type="ECO:0008006" key="3">
    <source>
        <dbReference type="Google" id="ProtNLM"/>
    </source>
</evidence>
<dbReference type="PROSITE" id="PS51257">
    <property type="entry name" value="PROKAR_LIPOPROTEIN"/>
    <property type="match status" value="1"/>
</dbReference>
<dbReference type="EMBL" id="JAEEGB010000041">
    <property type="protein sequence ID" value="MBI6875341.1"/>
    <property type="molecule type" value="Genomic_DNA"/>
</dbReference>
<dbReference type="RefSeq" id="WP_211144693.1">
    <property type="nucleotide sequence ID" value="NZ_JAEEGB010000041.1"/>
</dbReference>